<evidence type="ECO:0008006" key="3">
    <source>
        <dbReference type="Google" id="ProtNLM"/>
    </source>
</evidence>
<evidence type="ECO:0000313" key="2">
    <source>
        <dbReference type="Proteomes" id="UP001156691"/>
    </source>
</evidence>
<organism evidence="1 2">
    <name type="scientific">Devosia nitrariae</name>
    <dbReference type="NCBI Taxonomy" id="2071872"/>
    <lineage>
        <taxon>Bacteria</taxon>
        <taxon>Pseudomonadati</taxon>
        <taxon>Pseudomonadota</taxon>
        <taxon>Alphaproteobacteria</taxon>
        <taxon>Hyphomicrobiales</taxon>
        <taxon>Devosiaceae</taxon>
        <taxon>Devosia</taxon>
    </lineage>
</organism>
<proteinExistence type="predicted"/>
<dbReference type="NCBIfam" id="TIGR03359">
    <property type="entry name" value="VI_chp_6"/>
    <property type="match status" value="1"/>
</dbReference>
<dbReference type="Proteomes" id="UP001156691">
    <property type="component" value="Unassembled WGS sequence"/>
</dbReference>
<evidence type="ECO:0000313" key="1">
    <source>
        <dbReference type="EMBL" id="GLQ58031.1"/>
    </source>
</evidence>
<comment type="caution">
    <text evidence="1">The sequence shown here is derived from an EMBL/GenBank/DDBJ whole genome shotgun (WGS) entry which is preliminary data.</text>
</comment>
<gene>
    <name evidence="1" type="ORF">GCM10010862_52900</name>
</gene>
<dbReference type="EMBL" id="BSNS01000028">
    <property type="protein sequence ID" value="GLQ58031.1"/>
    <property type="molecule type" value="Genomic_DNA"/>
</dbReference>
<dbReference type="PANTHER" id="PTHR35370">
    <property type="entry name" value="CYTOPLASMIC PROTEIN-RELATED-RELATED"/>
    <property type="match status" value="1"/>
</dbReference>
<dbReference type="PIRSF" id="PIRSF028304">
    <property type="entry name" value="UCP028304"/>
    <property type="match status" value="1"/>
</dbReference>
<name>A0ABQ5WE08_9HYPH</name>
<keyword evidence="2" id="KW-1185">Reference proteome</keyword>
<reference evidence="2" key="1">
    <citation type="journal article" date="2019" name="Int. J. Syst. Evol. Microbiol.">
        <title>The Global Catalogue of Microorganisms (GCM) 10K type strain sequencing project: providing services to taxonomists for standard genome sequencing and annotation.</title>
        <authorList>
            <consortium name="The Broad Institute Genomics Platform"/>
            <consortium name="The Broad Institute Genome Sequencing Center for Infectious Disease"/>
            <person name="Wu L."/>
            <person name="Ma J."/>
        </authorList>
    </citation>
    <scope>NUCLEOTIDE SEQUENCE [LARGE SCALE GENOMIC DNA]</scope>
    <source>
        <strain evidence="2">NBRC 112416</strain>
    </source>
</reference>
<dbReference type="RefSeq" id="WP_284343424.1">
    <property type="nucleotide sequence ID" value="NZ_BSNS01000028.1"/>
</dbReference>
<dbReference type="Pfam" id="PF05947">
    <property type="entry name" value="T6SS_TssF"/>
    <property type="match status" value="1"/>
</dbReference>
<sequence length="649" mass="72084">MNGEFLELYERELRILYEQSRDFAAEYPGIAERLGGLTEEKMDPGLAGLLEGTAFLAARVQLKLKSEFSEFTSALLDQLVPNYLAPIASSILVQAQPQYDNPRLMGGLTYAAGSYIDATYVERERRVSCRYRLASRLMVWPLRLEQAEYLAGPGPLRALGLEVLPATAAGLRLSFHNRTAGPEKDVEGRPPAGAPLAKLAIDDLPIHLIGNAGDADAVLEQVFARCRRISLRYLDVHGDPVFRLLGESRAQPIGFEADDGLEPADDRVFEGFEILRDYFTFPAKYRGFRIGGLQKALSGLEAHAFDLIFEFDAAAPHLAPIVGPASFGLYTVPATNLFEMTCSRIPVSRSEHEHPVIADRSRWLDFEVHRILEVFAHYPGRREKVEVFPLYSLPTSAIRSEEALYYTSRRLPRLPTEQERRFGRQTRYTGTETFISLFEPEGIEDTDRVKELSVRALVSNRHLTEQLPVGDAGADFRLADDTALALKCVAGPTPPKDSLIHVERRQRGDLRPGPILWRLVNFLSLSQLGLTTDAGNGTPPLRELLALFADLSEGFTERQVRGIEKVTSRPVVRMLRQANGFTPARGVEVTITFDEAAFEGTGVTALGAVLDHFFAEYAAVNSFTETVIATTKRGEIMRWPPRNGLGGLL</sequence>
<dbReference type="InterPro" id="IPR010272">
    <property type="entry name" value="T6SS_TssF"/>
</dbReference>
<accession>A0ABQ5WE08</accession>
<dbReference type="PANTHER" id="PTHR35370:SF1">
    <property type="entry name" value="TYPE VI SECRETION SYSTEM COMPONENT TSSF1"/>
    <property type="match status" value="1"/>
</dbReference>
<protein>
    <recommendedName>
        <fullName evidence="3">Type VI secretion system baseplate subunit TssF</fullName>
    </recommendedName>
</protein>